<dbReference type="AlphaFoldDB" id="A0A0C9U8A2"/>
<keyword evidence="9 15" id="KW-0378">Hydrolase</keyword>
<evidence type="ECO:0000256" key="7">
    <source>
        <dbReference type="ARBA" id="ARBA00022723"/>
    </source>
</evidence>
<reference evidence="18 19" key="1">
    <citation type="submission" date="2014-06" db="EMBL/GenBank/DDBJ databases">
        <authorList>
            <consortium name="DOE Joint Genome Institute"/>
            <person name="Kuo A."/>
            <person name="Kohler A."/>
            <person name="Nagy L.G."/>
            <person name="Floudas D."/>
            <person name="Copeland A."/>
            <person name="Barry K.W."/>
            <person name="Cichocki N."/>
            <person name="Veneault-Fourrey C."/>
            <person name="LaButti K."/>
            <person name="Lindquist E.A."/>
            <person name="Lipzen A."/>
            <person name="Lundell T."/>
            <person name="Morin E."/>
            <person name="Murat C."/>
            <person name="Sun H."/>
            <person name="Tunlid A."/>
            <person name="Henrissat B."/>
            <person name="Grigoriev I.V."/>
            <person name="Hibbett D.S."/>
            <person name="Martin F."/>
            <person name="Nordberg H.P."/>
            <person name="Cantor M.N."/>
            <person name="Hua S.X."/>
        </authorList>
    </citation>
    <scope>NUCLEOTIDE SEQUENCE [LARGE SCALE GENOMIC DNA]</scope>
    <source>
        <strain evidence="18 19">ATCC 200175</strain>
    </source>
</reference>
<dbReference type="EC" id="3.4.14.10" evidence="4"/>
<dbReference type="MEROPS" id="S53.007"/>
<keyword evidence="10 15" id="KW-0720">Serine protease</keyword>
<accession>A0A0C9U8A2</accession>
<dbReference type="InterPro" id="IPR030400">
    <property type="entry name" value="Sedolisin_dom"/>
</dbReference>
<sequence length="634" mass="68445">MRSFILPFVLLSLGLAANADPTLSPWALHERRSHIPQGWARARKHDASAAIPLRFALVQPNMENIEEYLYDVSHPNSPNYGKHWTAGQVAATFGPSQESVDAVRDWLLENGIESYRITISPSRGWLQFEATVEEAEDLLHTTYHVYGHETGAEHVACESYHLPEHIVHHVDFVTPTVHFDAKLSKRSGGTMRVGQPGSGNGPKTTGIVSHWLNELQDCDKHITPICLRALYGLIYEPLSGDKNSYGIVEYTPQSYNQDDLNLFARNFSSDLYGVSPTMVSIDGGMLDALRTQKSFAINGESNLDLEYGMNLVTSKQKVTLYQVGDMVAGASFNNFLDALDGTYCSFEGGDNPTLDSIYPDTQAGGYDAKDCGTVKPANVISTSYGYNEADLTPVYTARQCAEYAKLGLMGVTVIYSSGDDGVAGGGNVCLNPDGSQTSDGKIFNPSFPSTCPYVTSVGATQISPGNSVFDSESACEQFIYSGGGFSNNFAIPDYQKDAVSSYLKNYPPAYPGSIWNSTGMSRAYPDISANGANYVVAIDGNFSSVYGTSAAAPVVGAILTMINDARITVNKGPIGFINPLIYSANFTDGFHDITNGTNQGCGTLGFNSTKGWDPVTGLGTPNFPILLAKWLLMP</sequence>
<dbReference type="EMBL" id="KN819336">
    <property type="protein sequence ID" value="KIJ15602.1"/>
    <property type="molecule type" value="Genomic_DNA"/>
</dbReference>
<dbReference type="GO" id="GO:0005576">
    <property type="term" value="C:extracellular region"/>
    <property type="evidence" value="ECO:0007669"/>
    <property type="project" value="UniProtKB-SubCell"/>
</dbReference>
<organism evidence="18 19">
    <name type="scientific">Paxillus involutus ATCC 200175</name>
    <dbReference type="NCBI Taxonomy" id="664439"/>
    <lineage>
        <taxon>Eukaryota</taxon>
        <taxon>Fungi</taxon>
        <taxon>Dikarya</taxon>
        <taxon>Basidiomycota</taxon>
        <taxon>Agaricomycotina</taxon>
        <taxon>Agaricomycetes</taxon>
        <taxon>Agaricomycetidae</taxon>
        <taxon>Boletales</taxon>
        <taxon>Paxilineae</taxon>
        <taxon>Paxillaceae</taxon>
        <taxon>Paxillus</taxon>
    </lineage>
</organism>
<evidence type="ECO:0000256" key="2">
    <source>
        <dbReference type="ARBA" id="ARBA00002451"/>
    </source>
</evidence>
<keyword evidence="13" id="KW-0865">Zymogen</keyword>
<evidence type="ECO:0000256" key="6">
    <source>
        <dbReference type="ARBA" id="ARBA00022670"/>
    </source>
</evidence>
<feature type="active site" description="Charge relay system" evidence="15">
    <location>
        <position position="300"/>
    </location>
</feature>
<feature type="binding site" evidence="15">
    <location>
        <position position="613"/>
    </location>
    <ligand>
        <name>Ca(2+)</name>
        <dbReference type="ChEBI" id="CHEBI:29108"/>
    </ligand>
</feature>
<dbReference type="FunFam" id="3.40.50.200:FF:000015">
    <property type="entry name" value="Tripeptidyl peptidase A"/>
    <property type="match status" value="1"/>
</dbReference>
<dbReference type="Pfam" id="PF09286">
    <property type="entry name" value="Pro-kuma_activ"/>
    <property type="match status" value="1"/>
</dbReference>
<proteinExistence type="predicted"/>
<feature type="binding site" evidence="15">
    <location>
        <position position="593"/>
    </location>
    <ligand>
        <name>Ca(2+)</name>
        <dbReference type="ChEBI" id="CHEBI:29108"/>
    </ligand>
</feature>
<dbReference type="HOGENOM" id="CLU_013783_4_0_1"/>
<keyword evidence="7 15" id="KW-0479">Metal-binding</keyword>
<feature type="signal peptide" evidence="16">
    <location>
        <begin position="1"/>
        <end position="19"/>
    </location>
</feature>
<dbReference type="InterPro" id="IPR036852">
    <property type="entry name" value="Peptidase_S8/S53_dom_sf"/>
</dbReference>
<feature type="active site" description="Charge relay system" evidence="15">
    <location>
        <position position="549"/>
    </location>
</feature>
<dbReference type="InterPro" id="IPR015366">
    <property type="entry name" value="S53_propep"/>
</dbReference>
<evidence type="ECO:0000256" key="5">
    <source>
        <dbReference type="ARBA" id="ARBA00022525"/>
    </source>
</evidence>
<keyword evidence="8 16" id="KW-0732">Signal</keyword>
<dbReference type="PANTHER" id="PTHR14218:SF19">
    <property type="entry name" value="SERINE PROTEASE AORO, PUTATIVE (AFU_ORTHOLOGUE AFUA_6G10250)-RELATED"/>
    <property type="match status" value="1"/>
</dbReference>
<dbReference type="SUPFAM" id="SSF52743">
    <property type="entry name" value="Subtilisin-like"/>
    <property type="match status" value="1"/>
</dbReference>
<feature type="binding site" evidence="15">
    <location>
        <position position="611"/>
    </location>
    <ligand>
        <name>Ca(2+)</name>
        <dbReference type="ChEBI" id="CHEBI:29108"/>
    </ligand>
</feature>
<dbReference type="Proteomes" id="UP000053647">
    <property type="component" value="Unassembled WGS sequence"/>
</dbReference>
<keyword evidence="5" id="KW-0964">Secreted</keyword>
<dbReference type="GO" id="GO:0004252">
    <property type="term" value="F:serine-type endopeptidase activity"/>
    <property type="evidence" value="ECO:0007669"/>
    <property type="project" value="UniProtKB-UniRule"/>
</dbReference>
<protein>
    <recommendedName>
        <fullName evidence="4">tripeptidyl-peptidase II</fullName>
        <ecNumber evidence="4">3.4.14.10</ecNumber>
    </recommendedName>
</protein>
<feature type="domain" description="Peptidase S53" evidence="17">
    <location>
        <begin position="221"/>
        <end position="633"/>
    </location>
</feature>
<feature type="binding site" evidence="15">
    <location>
        <position position="592"/>
    </location>
    <ligand>
        <name>Ca(2+)</name>
        <dbReference type="ChEBI" id="CHEBI:29108"/>
    </ligand>
</feature>
<evidence type="ECO:0000256" key="15">
    <source>
        <dbReference type="PROSITE-ProRule" id="PRU01032"/>
    </source>
</evidence>
<dbReference type="SUPFAM" id="SSF54897">
    <property type="entry name" value="Protease propeptides/inhibitors"/>
    <property type="match status" value="1"/>
</dbReference>
<dbReference type="InterPro" id="IPR000209">
    <property type="entry name" value="Peptidase_S8/S53_dom"/>
</dbReference>
<evidence type="ECO:0000256" key="16">
    <source>
        <dbReference type="SAM" id="SignalP"/>
    </source>
</evidence>
<feature type="chain" id="PRO_5002214188" description="tripeptidyl-peptidase II" evidence="16">
    <location>
        <begin position="20"/>
        <end position="634"/>
    </location>
</feature>
<dbReference type="CDD" id="cd04056">
    <property type="entry name" value="Peptidases_S53"/>
    <property type="match status" value="1"/>
</dbReference>
<dbReference type="PANTHER" id="PTHR14218">
    <property type="entry name" value="PROTEASE S8 TRIPEPTIDYL PEPTIDASE I CLN2"/>
    <property type="match status" value="1"/>
</dbReference>
<comment type="function">
    <text evidence="2">Secreted tripeptidyl-peptidase which degrades proteins at acidic pHs and is involved in virulence.</text>
</comment>
<evidence type="ECO:0000256" key="1">
    <source>
        <dbReference type="ARBA" id="ARBA00001910"/>
    </source>
</evidence>
<evidence type="ECO:0000256" key="10">
    <source>
        <dbReference type="ARBA" id="ARBA00022825"/>
    </source>
</evidence>
<dbReference type="CDD" id="cd11377">
    <property type="entry name" value="Pro-peptidase_S53"/>
    <property type="match status" value="1"/>
</dbReference>
<comment type="catalytic activity">
    <reaction evidence="1">
        <text>Release of an N-terminal tripeptide from a polypeptide.</text>
        <dbReference type="EC" id="3.4.14.10"/>
    </reaction>
</comment>
<evidence type="ECO:0000256" key="9">
    <source>
        <dbReference type="ARBA" id="ARBA00022801"/>
    </source>
</evidence>
<gene>
    <name evidence="18" type="ORF">PAXINDRAFT_77045</name>
</gene>
<keyword evidence="12" id="KW-0843">Virulence</keyword>
<dbReference type="PROSITE" id="PS51695">
    <property type="entry name" value="SEDOLISIN"/>
    <property type="match status" value="1"/>
</dbReference>
<dbReference type="InterPro" id="IPR050819">
    <property type="entry name" value="Tripeptidyl-peptidase_I"/>
</dbReference>
<keyword evidence="14" id="KW-0325">Glycoprotein</keyword>
<dbReference type="GO" id="GO:0046872">
    <property type="term" value="F:metal ion binding"/>
    <property type="evidence" value="ECO:0007669"/>
    <property type="project" value="UniProtKB-UniRule"/>
</dbReference>
<evidence type="ECO:0000256" key="11">
    <source>
        <dbReference type="ARBA" id="ARBA00022837"/>
    </source>
</evidence>
<feature type="active site" description="Charge relay system" evidence="15">
    <location>
        <position position="304"/>
    </location>
</feature>
<reference evidence="19" key="2">
    <citation type="submission" date="2015-01" db="EMBL/GenBank/DDBJ databases">
        <title>Evolutionary Origins and Diversification of the Mycorrhizal Mutualists.</title>
        <authorList>
            <consortium name="DOE Joint Genome Institute"/>
            <consortium name="Mycorrhizal Genomics Consortium"/>
            <person name="Kohler A."/>
            <person name="Kuo A."/>
            <person name="Nagy L.G."/>
            <person name="Floudas D."/>
            <person name="Copeland A."/>
            <person name="Barry K.W."/>
            <person name="Cichocki N."/>
            <person name="Veneault-Fourrey C."/>
            <person name="LaButti K."/>
            <person name="Lindquist E.A."/>
            <person name="Lipzen A."/>
            <person name="Lundell T."/>
            <person name="Morin E."/>
            <person name="Murat C."/>
            <person name="Riley R."/>
            <person name="Ohm R."/>
            <person name="Sun H."/>
            <person name="Tunlid A."/>
            <person name="Henrissat B."/>
            <person name="Grigoriev I.V."/>
            <person name="Hibbett D.S."/>
            <person name="Martin F."/>
        </authorList>
    </citation>
    <scope>NUCLEOTIDE SEQUENCE [LARGE SCALE GENOMIC DNA]</scope>
    <source>
        <strain evidence="19">ATCC 200175</strain>
    </source>
</reference>
<evidence type="ECO:0000256" key="12">
    <source>
        <dbReference type="ARBA" id="ARBA00023026"/>
    </source>
</evidence>
<dbReference type="GO" id="GO:0008240">
    <property type="term" value="F:tripeptidyl-peptidase activity"/>
    <property type="evidence" value="ECO:0007669"/>
    <property type="project" value="UniProtKB-EC"/>
</dbReference>
<dbReference type="SMART" id="SM00944">
    <property type="entry name" value="Pro-kuma_activ"/>
    <property type="match status" value="1"/>
</dbReference>
<evidence type="ECO:0000313" key="19">
    <source>
        <dbReference type="Proteomes" id="UP000053647"/>
    </source>
</evidence>
<comment type="cofactor">
    <cofactor evidence="15">
        <name>Ca(2+)</name>
        <dbReference type="ChEBI" id="CHEBI:29108"/>
    </cofactor>
    <text evidence="15">Binds 1 Ca(2+) ion per subunit.</text>
</comment>
<dbReference type="Gene3D" id="3.40.50.200">
    <property type="entry name" value="Peptidase S8/S53 domain"/>
    <property type="match status" value="1"/>
</dbReference>
<keyword evidence="19" id="KW-1185">Reference proteome</keyword>
<dbReference type="OrthoDB" id="409122at2759"/>
<comment type="subcellular location">
    <subcellularLocation>
        <location evidence="3">Secreted</location>
        <location evidence="3">Extracellular space</location>
    </subcellularLocation>
</comment>
<evidence type="ECO:0000259" key="17">
    <source>
        <dbReference type="PROSITE" id="PS51695"/>
    </source>
</evidence>
<dbReference type="Pfam" id="PF00082">
    <property type="entry name" value="Peptidase_S8"/>
    <property type="match status" value="1"/>
</dbReference>
<evidence type="ECO:0000256" key="3">
    <source>
        <dbReference type="ARBA" id="ARBA00004239"/>
    </source>
</evidence>
<name>A0A0C9U8A2_PAXIN</name>
<evidence type="ECO:0000256" key="8">
    <source>
        <dbReference type="ARBA" id="ARBA00022729"/>
    </source>
</evidence>
<keyword evidence="11 15" id="KW-0106">Calcium</keyword>
<evidence type="ECO:0000256" key="14">
    <source>
        <dbReference type="ARBA" id="ARBA00023180"/>
    </source>
</evidence>
<keyword evidence="6 15" id="KW-0645">Protease</keyword>
<dbReference type="GO" id="GO:0006508">
    <property type="term" value="P:proteolysis"/>
    <property type="evidence" value="ECO:0007669"/>
    <property type="project" value="UniProtKB-KW"/>
</dbReference>
<evidence type="ECO:0000256" key="4">
    <source>
        <dbReference type="ARBA" id="ARBA00012462"/>
    </source>
</evidence>
<evidence type="ECO:0000256" key="13">
    <source>
        <dbReference type="ARBA" id="ARBA00023145"/>
    </source>
</evidence>
<evidence type="ECO:0000313" key="18">
    <source>
        <dbReference type="EMBL" id="KIJ15602.1"/>
    </source>
</evidence>